<gene>
    <name evidence="1" type="ORF">BofuT4_uP125410.1</name>
</gene>
<dbReference type="InParanoid" id="G2YS95"/>
<protein>
    <submittedName>
        <fullName evidence="1">Uncharacterized protein</fullName>
    </submittedName>
</protein>
<evidence type="ECO:0000313" key="1">
    <source>
        <dbReference type="EMBL" id="CCD54493.1"/>
    </source>
</evidence>
<dbReference type="Proteomes" id="UP000008177">
    <property type="component" value="Unplaced contigs"/>
</dbReference>
<proteinExistence type="predicted"/>
<dbReference type="HOGENOM" id="CLU_2849457_0_0_1"/>
<reference evidence="2" key="1">
    <citation type="journal article" date="2011" name="PLoS Genet.">
        <title>Genomic analysis of the necrotrophic fungal pathogens Sclerotinia sclerotiorum and Botrytis cinerea.</title>
        <authorList>
            <person name="Amselem J."/>
            <person name="Cuomo C.A."/>
            <person name="van Kan J.A."/>
            <person name="Viaud M."/>
            <person name="Benito E.P."/>
            <person name="Couloux A."/>
            <person name="Coutinho P.M."/>
            <person name="de Vries R.P."/>
            <person name="Dyer P.S."/>
            <person name="Fillinger S."/>
            <person name="Fournier E."/>
            <person name="Gout L."/>
            <person name="Hahn M."/>
            <person name="Kohn L."/>
            <person name="Lapalu N."/>
            <person name="Plummer K.M."/>
            <person name="Pradier J.M."/>
            <person name="Quevillon E."/>
            <person name="Sharon A."/>
            <person name="Simon A."/>
            <person name="ten Have A."/>
            <person name="Tudzynski B."/>
            <person name="Tudzynski P."/>
            <person name="Wincker P."/>
            <person name="Andrew M."/>
            <person name="Anthouard V."/>
            <person name="Beever R.E."/>
            <person name="Beffa R."/>
            <person name="Benoit I."/>
            <person name="Bouzid O."/>
            <person name="Brault B."/>
            <person name="Chen Z."/>
            <person name="Choquer M."/>
            <person name="Collemare J."/>
            <person name="Cotton P."/>
            <person name="Danchin E.G."/>
            <person name="Da Silva C."/>
            <person name="Gautier A."/>
            <person name="Giraud C."/>
            <person name="Giraud T."/>
            <person name="Gonzalez C."/>
            <person name="Grossetete S."/>
            <person name="Guldener U."/>
            <person name="Henrissat B."/>
            <person name="Howlett B.J."/>
            <person name="Kodira C."/>
            <person name="Kretschmer M."/>
            <person name="Lappartient A."/>
            <person name="Leroch M."/>
            <person name="Levis C."/>
            <person name="Mauceli E."/>
            <person name="Neuveglise C."/>
            <person name="Oeser B."/>
            <person name="Pearson M."/>
            <person name="Poulain J."/>
            <person name="Poussereau N."/>
            <person name="Quesneville H."/>
            <person name="Rascle C."/>
            <person name="Schumacher J."/>
            <person name="Segurens B."/>
            <person name="Sexton A."/>
            <person name="Silva E."/>
            <person name="Sirven C."/>
            <person name="Soanes D.M."/>
            <person name="Talbot N.J."/>
            <person name="Templeton M."/>
            <person name="Yandava C."/>
            <person name="Yarden O."/>
            <person name="Zeng Q."/>
            <person name="Rollins J.A."/>
            <person name="Lebrun M.H."/>
            <person name="Dickman M."/>
        </authorList>
    </citation>
    <scope>NUCLEOTIDE SEQUENCE [LARGE SCALE GENOMIC DNA]</scope>
    <source>
        <strain evidence="2">T4</strain>
    </source>
</reference>
<name>G2YS95_BOTF4</name>
<organism evidence="1 2">
    <name type="scientific">Botryotinia fuckeliana (strain T4)</name>
    <name type="common">Noble rot fungus</name>
    <name type="synonym">Botrytis cinerea</name>
    <dbReference type="NCBI Taxonomy" id="999810"/>
    <lineage>
        <taxon>Eukaryota</taxon>
        <taxon>Fungi</taxon>
        <taxon>Dikarya</taxon>
        <taxon>Ascomycota</taxon>
        <taxon>Pezizomycotina</taxon>
        <taxon>Leotiomycetes</taxon>
        <taxon>Helotiales</taxon>
        <taxon>Sclerotiniaceae</taxon>
        <taxon>Botrytis</taxon>
    </lineage>
</organism>
<dbReference type="AlphaFoldDB" id="G2YS95"/>
<accession>G2YS95</accession>
<evidence type="ECO:0000313" key="2">
    <source>
        <dbReference type="Proteomes" id="UP000008177"/>
    </source>
</evidence>
<dbReference type="EMBL" id="FQ790351">
    <property type="protein sequence ID" value="CCD54493.1"/>
    <property type="molecule type" value="Genomic_DNA"/>
</dbReference>
<sequence length="65" mass="7755">MIEILIYRELILDHEDLISTPPIQYLPLFYGENRVANYRNTPSQCFTNSPFRIPHVHSIVVRTRR</sequence>